<evidence type="ECO:0000313" key="3">
    <source>
        <dbReference type="Proteomes" id="UP001174209"/>
    </source>
</evidence>
<comment type="caution">
    <text evidence="2">The sequence shown here is derived from an EMBL/GenBank/DDBJ whole genome shotgun (WGS) entry which is preliminary data.</text>
</comment>
<sequence length="132" mass="14667">MAASPIAAEKFQFECTEEDVLTLRWAESAHVTAEDVQALVDSMQPLRACDCPLMLVDFNGMVTLTRQALTLLAGLRDVPVVAAVGRSPVERVLITHFQAVHSPSYSIEYFEDRAEALAWLRRQPMTHLALQA</sequence>
<evidence type="ECO:0000259" key="1">
    <source>
        <dbReference type="Pfam" id="PF25056"/>
    </source>
</evidence>
<dbReference type="SUPFAM" id="SSF52091">
    <property type="entry name" value="SpoIIaa-like"/>
    <property type="match status" value="1"/>
</dbReference>
<dbReference type="EMBL" id="JAROCG010000001">
    <property type="protein sequence ID" value="MDN4609504.1"/>
    <property type="molecule type" value="Genomic_DNA"/>
</dbReference>
<name>A0ABT8JWF4_9MICC</name>
<evidence type="ECO:0000313" key="2">
    <source>
        <dbReference type="EMBL" id="MDN4609504.1"/>
    </source>
</evidence>
<dbReference type="RefSeq" id="WP_301224192.1">
    <property type="nucleotide sequence ID" value="NZ_JAROCG010000001.1"/>
</dbReference>
<gene>
    <name evidence="2" type="ORF">P5G52_01350</name>
</gene>
<keyword evidence="3" id="KW-1185">Reference proteome</keyword>
<proteinExistence type="predicted"/>
<dbReference type="InterPro" id="IPR036513">
    <property type="entry name" value="STAS_dom_sf"/>
</dbReference>
<dbReference type="InterPro" id="IPR056695">
    <property type="entry name" value="DUF7793"/>
</dbReference>
<reference evidence="2" key="1">
    <citation type="submission" date="2023-06" db="EMBL/GenBank/DDBJ databases">
        <title>MT1 and MT2 Draft Genomes of Novel Species.</title>
        <authorList>
            <person name="Venkateswaran K."/>
        </authorList>
    </citation>
    <scope>NUCLEOTIDE SEQUENCE</scope>
    <source>
        <strain evidence="2">IIF3SC-B10</strain>
    </source>
</reference>
<organism evidence="2 3">
    <name type="scientific">Arthrobacter burdickii</name>
    <dbReference type="NCBI Taxonomy" id="3035920"/>
    <lineage>
        <taxon>Bacteria</taxon>
        <taxon>Bacillati</taxon>
        <taxon>Actinomycetota</taxon>
        <taxon>Actinomycetes</taxon>
        <taxon>Micrococcales</taxon>
        <taxon>Micrococcaceae</taxon>
        <taxon>Arthrobacter</taxon>
    </lineage>
</organism>
<dbReference type="Gene3D" id="3.40.970.30">
    <property type="entry name" value="yp_829618.1 like domains"/>
    <property type="match status" value="1"/>
</dbReference>
<dbReference type="Pfam" id="PF25056">
    <property type="entry name" value="DUF7793"/>
    <property type="match status" value="1"/>
</dbReference>
<feature type="domain" description="DUF7793" evidence="1">
    <location>
        <begin position="17"/>
        <end position="121"/>
    </location>
</feature>
<protein>
    <submittedName>
        <fullName evidence="2">STAS/SEC14 domain-containing protein</fullName>
    </submittedName>
</protein>
<accession>A0ABT8JWF4</accession>
<dbReference type="Proteomes" id="UP001174209">
    <property type="component" value="Unassembled WGS sequence"/>
</dbReference>
<dbReference type="Gene3D" id="3.40.1680.10">
    <property type="entry name" value="yp_829618.1 domain like"/>
    <property type="match status" value="1"/>
</dbReference>